<feature type="transmembrane region" description="Helical" evidence="8">
    <location>
        <begin position="308"/>
        <end position="330"/>
    </location>
</feature>
<evidence type="ECO:0000256" key="3">
    <source>
        <dbReference type="ARBA" id="ARBA00022670"/>
    </source>
</evidence>
<feature type="transmembrane region" description="Helical" evidence="8">
    <location>
        <begin position="227"/>
        <end position="255"/>
    </location>
</feature>
<feature type="transmembrane region" description="Helical" evidence="8">
    <location>
        <begin position="139"/>
        <end position="158"/>
    </location>
</feature>
<comment type="subcellular location">
    <subcellularLocation>
        <location evidence="1">Cell membrane</location>
        <topology evidence="1">Multi-pass membrane protein</topology>
    </subcellularLocation>
</comment>
<dbReference type="EMBL" id="FOUO01000001">
    <property type="protein sequence ID" value="SFM23910.1"/>
    <property type="molecule type" value="Genomic_DNA"/>
</dbReference>
<dbReference type="GO" id="GO:0008233">
    <property type="term" value="F:peptidase activity"/>
    <property type="evidence" value="ECO:0007669"/>
    <property type="project" value="UniProtKB-KW"/>
</dbReference>
<dbReference type="GO" id="GO:0005886">
    <property type="term" value="C:plasma membrane"/>
    <property type="evidence" value="ECO:0007669"/>
    <property type="project" value="UniProtKB-SubCell"/>
</dbReference>
<dbReference type="GO" id="GO:0006508">
    <property type="term" value="P:proteolysis"/>
    <property type="evidence" value="ECO:0007669"/>
    <property type="project" value="UniProtKB-KW"/>
</dbReference>
<sequence>MDAGGEPPMNPDTVASAPRRGTGLPWPWALAGFATALLVAVGLYWPGVERLVHIWTHSQTYAHGMVIFPISLFLVWTRRQDLARLLPEPSLLGALGILLLGGVWFLGRAADITTVQTFVVVALVPALVLALLGRRVTRVLLFPLAYLFFAWPVGNFLVPVLQDFTAWISVALLRLSGIPTFSEGHYISIPAGDFVVAEVCSGIRYLIASVALGLVYAYLVYRSLWRRLAFVGLSIVVPILANGLRAYGIILIAHWTGMEHAVGVDHLIYGWLFFGFVMFLLFWIGAFFREDHLPLATPGRGSSAGAPAVRGPALGILPVLAAAAVALVLAPAGEAWMDWRMIASDGDARPVAPQVAGWQGPLPLQDPAWTPAWAEPDGRIQAAYAGDGGEVAWQVYHYRYDRSGTDLIRYDNRIQDGRQWRRIQQDIRSVSLTGGARHQVRETFLRGREGEDRLVWHWYQVAGRTTVRPVEVKLLEAWARLTGHEEGSLLVTVSTGFRAGPEEARKTLAGFLRQAPRRVAVETGNGADD</sequence>
<evidence type="ECO:0000256" key="4">
    <source>
        <dbReference type="ARBA" id="ARBA00022692"/>
    </source>
</evidence>
<accession>A0A1I4P8I2</accession>
<dbReference type="AlphaFoldDB" id="A0A1I4P8I2"/>
<protein>
    <submittedName>
        <fullName evidence="10">Exosortase A</fullName>
    </submittedName>
</protein>
<feature type="domain" description="Methanolan biosynthesis EpsI" evidence="9">
    <location>
        <begin position="323"/>
        <end position="515"/>
    </location>
</feature>
<dbReference type="InterPro" id="IPR013426">
    <property type="entry name" value="EpsH-like"/>
</dbReference>
<dbReference type="NCBIfam" id="TIGR02602">
    <property type="entry name" value="8TM_EpsH"/>
    <property type="match status" value="1"/>
</dbReference>
<dbReference type="InterPro" id="IPR026392">
    <property type="entry name" value="Exo/Archaeosortase_dom"/>
</dbReference>
<dbReference type="InterPro" id="IPR019127">
    <property type="entry name" value="Exosortase"/>
</dbReference>
<evidence type="ECO:0000313" key="10">
    <source>
        <dbReference type="EMBL" id="SFM23910.1"/>
    </source>
</evidence>
<organism evidence="10 11">
    <name type="scientific">Ectothiorhodospira mobilis</name>
    <dbReference type="NCBI Taxonomy" id="195064"/>
    <lineage>
        <taxon>Bacteria</taxon>
        <taxon>Pseudomonadati</taxon>
        <taxon>Pseudomonadota</taxon>
        <taxon>Gammaproteobacteria</taxon>
        <taxon>Chromatiales</taxon>
        <taxon>Ectothiorhodospiraceae</taxon>
        <taxon>Ectothiorhodospira</taxon>
    </lineage>
</organism>
<evidence type="ECO:0000259" key="9">
    <source>
        <dbReference type="Pfam" id="PF11984"/>
    </source>
</evidence>
<feature type="transmembrane region" description="Helical" evidence="8">
    <location>
        <begin position="89"/>
        <end position="107"/>
    </location>
</feature>
<evidence type="ECO:0000256" key="8">
    <source>
        <dbReference type="SAM" id="Phobius"/>
    </source>
</evidence>
<evidence type="ECO:0000256" key="7">
    <source>
        <dbReference type="ARBA" id="ARBA00023136"/>
    </source>
</evidence>
<dbReference type="Proteomes" id="UP000199556">
    <property type="component" value="Unassembled WGS sequence"/>
</dbReference>
<evidence type="ECO:0000313" key="11">
    <source>
        <dbReference type="Proteomes" id="UP000199556"/>
    </source>
</evidence>
<dbReference type="Pfam" id="PF11984">
    <property type="entry name" value="DUF3485"/>
    <property type="match status" value="1"/>
</dbReference>
<feature type="transmembrane region" description="Helical" evidence="8">
    <location>
        <begin position="203"/>
        <end position="221"/>
    </location>
</feature>
<feature type="transmembrane region" description="Helical" evidence="8">
    <location>
        <begin position="60"/>
        <end position="77"/>
    </location>
</feature>
<name>A0A1I4P8I2_ECTMO</name>
<dbReference type="NCBIfam" id="TIGR04178">
    <property type="entry name" value="exo_archaeo"/>
    <property type="match status" value="1"/>
</dbReference>
<evidence type="ECO:0000256" key="1">
    <source>
        <dbReference type="ARBA" id="ARBA00004651"/>
    </source>
</evidence>
<dbReference type="NCBIfam" id="TIGR02914">
    <property type="entry name" value="EpsI_fam"/>
    <property type="match status" value="1"/>
</dbReference>
<feature type="transmembrane region" description="Helical" evidence="8">
    <location>
        <begin position="113"/>
        <end position="132"/>
    </location>
</feature>
<evidence type="ECO:0000256" key="5">
    <source>
        <dbReference type="ARBA" id="ARBA00022801"/>
    </source>
</evidence>
<dbReference type="NCBIfam" id="TIGR03109">
    <property type="entry name" value="exosort_XrtA"/>
    <property type="match status" value="1"/>
</dbReference>
<keyword evidence="3" id="KW-0645">Protease</keyword>
<dbReference type="STRING" id="195064.SAMN05421721_10159"/>
<keyword evidence="4 8" id="KW-0812">Transmembrane</keyword>
<feature type="transmembrane region" description="Helical" evidence="8">
    <location>
        <begin position="28"/>
        <end position="48"/>
    </location>
</feature>
<keyword evidence="6 8" id="KW-1133">Transmembrane helix</keyword>
<reference evidence="10 11" key="1">
    <citation type="submission" date="2016-10" db="EMBL/GenBank/DDBJ databases">
        <authorList>
            <person name="de Groot N.N."/>
        </authorList>
    </citation>
    <scope>NUCLEOTIDE SEQUENCE [LARGE SCALE GENOMIC DNA]</scope>
    <source>
        <strain evidence="10 11">DSM 4180</strain>
    </source>
</reference>
<keyword evidence="11" id="KW-1185">Reference proteome</keyword>
<evidence type="ECO:0000256" key="6">
    <source>
        <dbReference type="ARBA" id="ARBA00022989"/>
    </source>
</evidence>
<proteinExistence type="predicted"/>
<dbReference type="InterPro" id="IPR014263">
    <property type="entry name" value="Methanolan_biosynth_EpsI"/>
</dbReference>
<keyword evidence="7 8" id="KW-0472">Membrane</keyword>
<evidence type="ECO:0000256" key="2">
    <source>
        <dbReference type="ARBA" id="ARBA00022475"/>
    </source>
</evidence>
<feature type="transmembrane region" description="Helical" evidence="8">
    <location>
        <begin position="267"/>
        <end position="288"/>
    </location>
</feature>
<gene>
    <name evidence="10" type="ORF">SAMN05421721_10159</name>
</gene>
<keyword evidence="5" id="KW-0378">Hydrolase</keyword>
<keyword evidence="2" id="KW-1003">Cell membrane</keyword>
<dbReference type="InterPro" id="IPR017540">
    <property type="entry name" value="Exosortase-1"/>
</dbReference>
<dbReference type="Pfam" id="PF09721">
    <property type="entry name" value="Exosortase_EpsH"/>
    <property type="match status" value="1"/>
</dbReference>